<protein>
    <submittedName>
        <fullName evidence="2">Uncharacterized protein</fullName>
    </submittedName>
</protein>
<evidence type="ECO:0000313" key="2">
    <source>
        <dbReference type="EMBL" id="BBI90403.1"/>
    </source>
</evidence>
<dbReference type="RefSeq" id="YP_009873695.1">
    <property type="nucleotide sequence ID" value="NC_049340.1"/>
</dbReference>
<dbReference type="KEGG" id="vg:55802816"/>
<sequence length="524" mass="58342">MSTNASIESRDYFPTTSENVSPNEANGAKVSFDEKDLQILPKGADTIELPDGSIKTVQGEQLPRSIASEYNLVRLKTTDGRSYPTKDEQVKDYNFFGKVSAQQLIDSTKSRGASVYNVKDFIALSKYGKIPNNRLITLRRFAYPVFDDIFNKESQSEPDIARMLTYSDQETNKLSEILTFSCGMRWKELKSAVEQNSMIGSQNGVSGFVGGALKLIDPTFGKQSLQGRNRLNYDPLHDQNKVYGPVDSIDSMHIRDVGLNFEQEFLLKFEYDLTSVNGVNQKALMMDIMSNVMLMTTNDAKFWGGARYWVGTRPSKYMNNLKYLAPDTFEEFLHGATTQFKSFIGTYGGSGGAQSAKETLKKIATNAFNLGFGKLLNAIGRPGIPVANSLLTGNPIGEWHLTVGNPLNPILCAGDLIMTNSNVMFNDELGFDDFPTKLTVEITLKHNKPRGRAEIESMFNAGKGRIYFKPQNIQSSSSNKDKSTTQQPHLISDMFGNVIDTAFGDYDHASVKRNSKAIWSFIKE</sequence>
<dbReference type="GeneID" id="55802816"/>
<dbReference type="EMBL" id="AP019524">
    <property type="protein sequence ID" value="BBI90403.1"/>
    <property type="molecule type" value="Genomic_DNA"/>
</dbReference>
<evidence type="ECO:0000313" key="3">
    <source>
        <dbReference type="Proteomes" id="UP000422648"/>
    </source>
</evidence>
<organism evidence="2 3">
    <name type="scientific">Tenacibaculum phage PTm1</name>
    <dbReference type="NCBI Taxonomy" id="2547425"/>
    <lineage>
        <taxon>Viruses</taxon>
        <taxon>Duplodnaviria</taxon>
        <taxon>Heunggongvirae</taxon>
        <taxon>Uroviricota</taxon>
        <taxon>Caudoviricetes</taxon>
        <taxon>Shirahamavirus</taxon>
        <taxon>Shirahamavirus PTm1</taxon>
    </lineage>
</organism>
<reference evidence="2 3" key="1">
    <citation type="journal article" date="2019" name="Arch. Virol.">
        <title>A novel jumbo Tenacibaculum maritimum lytic phage with head-fiber-like appendages.</title>
        <authorList>
            <person name="Kawato Y."/>
            <person name="Istiqomah I."/>
            <person name="Gaafar A.Y."/>
            <person name="Hanaoka M."/>
            <person name="Ishimaru K."/>
            <person name="Yasuike M."/>
            <person name="Nishiki I."/>
            <person name="Nakamura Y."/>
            <person name="Fujiwara A."/>
            <person name="Nakai T."/>
        </authorList>
    </citation>
    <scope>NUCLEOTIDE SEQUENCE [LARGE SCALE GENOMIC DNA]</scope>
    <source>
        <strain evidence="2 3">PTm1</strain>
    </source>
</reference>
<proteinExistence type="predicted"/>
<dbReference type="Proteomes" id="UP000422648">
    <property type="component" value="Segment"/>
</dbReference>
<name>A0A5S9HX90_9CAUD</name>
<keyword evidence="3" id="KW-1185">Reference proteome</keyword>
<feature type="region of interest" description="Disordered" evidence="1">
    <location>
        <begin position="1"/>
        <end position="28"/>
    </location>
</feature>
<feature type="compositionally biased region" description="Polar residues" evidence="1">
    <location>
        <begin position="14"/>
        <end position="24"/>
    </location>
</feature>
<evidence type="ECO:0000256" key="1">
    <source>
        <dbReference type="SAM" id="MobiDB-lite"/>
    </source>
</evidence>
<accession>A0A5S9HX90</accession>